<evidence type="ECO:0000313" key="1">
    <source>
        <dbReference type="EMBL" id="KAF0972411.1"/>
    </source>
</evidence>
<organism evidence="1 2">
    <name type="scientific">Naegleria fowleri</name>
    <name type="common">Brain eating amoeba</name>
    <dbReference type="NCBI Taxonomy" id="5763"/>
    <lineage>
        <taxon>Eukaryota</taxon>
        <taxon>Discoba</taxon>
        <taxon>Heterolobosea</taxon>
        <taxon>Tetramitia</taxon>
        <taxon>Eutetramitia</taxon>
        <taxon>Vahlkampfiidae</taxon>
        <taxon>Naegleria</taxon>
    </lineage>
</organism>
<accession>A0A6A5BCL7</accession>
<comment type="caution">
    <text evidence="1">The sequence shown here is derived from an EMBL/GenBank/DDBJ whole genome shotgun (WGS) entry which is preliminary data.</text>
</comment>
<protein>
    <submittedName>
        <fullName evidence="1">Uncharacterized protein</fullName>
    </submittedName>
</protein>
<dbReference type="VEuPathDB" id="AmoebaDB:NfTy_061470"/>
<dbReference type="AlphaFoldDB" id="A0A6A5BCL7"/>
<evidence type="ECO:0000313" key="2">
    <source>
        <dbReference type="Proteomes" id="UP000444721"/>
    </source>
</evidence>
<dbReference type="EMBL" id="VFQX01000068">
    <property type="protein sequence ID" value="KAF0972411.1"/>
    <property type="molecule type" value="Genomic_DNA"/>
</dbReference>
<dbReference type="Proteomes" id="UP000444721">
    <property type="component" value="Unassembled WGS sequence"/>
</dbReference>
<dbReference type="VEuPathDB" id="AmoebaDB:FDP41_009314"/>
<dbReference type="GeneID" id="68116531"/>
<dbReference type="OrthoDB" id="442176at2759"/>
<keyword evidence="2" id="KW-1185">Reference proteome</keyword>
<reference evidence="1 2" key="1">
    <citation type="journal article" date="2019" name="Sci. Rep.">
        <title>Nanopore sequencing improves the draft genome of the human pathogenic amoeba Naegleria fowleri.</title>
        <authorList>
            <person name="Liechti N."/>
            <person name="Schurch N."/>
            <person name="Bruggmann R."/>
            <person name="Wittwer M."/>
        </authorList>
    </citation>
    <scope>NUCLEOTIDE SEQUENCE [LARGE SCALE GENOMIC DNA]</scope>
    <source>
        <strain evidence="1 2">ATCC 30894</strain>
    </source>
</reference>
<gene>
    <name evidence="1" type="ORF">FDP41_009314</name>
</gene>
<dbReference type="RefSeq" id="XP_044557126.1">
    <property type="nucleotide sequence ID" value="XM_044713260.1"/>
</dbReference>
<proteinExistence type="predicted"/>
<sequence>MNVKCQQHSWEFIKNEQKKLLNNKEAGSGQQMGDQYQELTTCEDIRKFLNYVLFNNQEPSFDLNDIIEKLTPFISLQTTRTSYLYGDEFKIDLD</sequence>
<name>A0A6A5BCL7_NAEFO</name>
<dbReference type="Gene3D" id="2.40.320.10">
    <property type="entry name" value="Hypothetical Protein Pfu-838710-001"/>
    <property type="match status" value="1"/>
</dbReference>